<dbReference type="EMBL" id="QWEG01000001">
    <property type="protein sequence ID" value="RHW43351.1"/>
    <property type="molecule type" value="Genomic_DNA"/>
</dbReference>
<evidence type="ECO:0000313" key="2">
    <source>
        <dbReference type="Proteomes" id="UP000284416"/>
    </source>
</evidence>
<dbReference type="AlphaFoldDB" id="A0A417Z0A4"/>
<accession>A0A417Z0A4</accession>
<protein>
    <submittedName>
        <fullName evidence="1">Uncharacterized protein</fullName>
    </submittedName>
</protein>
<reference evidence="1 2" key="1">
    <citation type="journal article" date="2017" name="Int. J. Syst. Evol. Microbiol.">
        <title>Bacillus notoginsengisoli sp. nov., a novel bacterium isolated from the rhizosphere of Panax notoginseng.</title>
        <authorList>
            <person name="Zhang M.Y."/>
            <person name="Cheng J."/>
            <person name="Cai Y."/>
            <person name="Zhang T.Y."/>
            <person name="Wu Y.Y."/>
            <person name="Manikprabhu D."/>
            <person name="Li W.J."/>
            <person name="Zhang Y.X."/>
        </authorList>
    </citation>
    <scope>NUCLEOTIDE SEQUENCE [LARGE SCALE GENOMIC DNA]</scope>
    <source>
        <strain evidence="1 2">JCM 30743</strain>
    </source>
</reference>
<evidence type="ECO:0000313" key="1">
    <source>
        <dbReference type="EMBL" id="RHW43351.1"/>
    </source>
</evidence>
<keyword evidence="2" id="KW-1185">Reference proteome</keyword>
<proteinExistence type="predicted"/>
<dbReference type="RefSeq" id="WP_118918959.1">
    <property type="nucleotide sequence ID" value="NZ_QWEG01000001.1"/>
</dbReference>
<gene>
    <name evidence="1" type="ORF">D1B31_01395</name>
</gene>
<dbReference type="Proteomes" id="UP000284416">
    <property type="component" value="Unassembled WGS sequence"/>
</dbReference>
<dbReference type="OrthoDB" id="2087420at2"/>
<name>A0A417Z0A4_9BACI</name>
<comment type="caution">
    <text evidence="1">The sequence shown here is derived from an EMBL/GenBank/DDBJ whole genome shotgun (WGS) entry which is preliminary data.</text>
</comment>
<organism evidence="1 2">
    <name type="scientific">Neobacillus notoginsengisoli</name>
    <dbReference type="NCBI Taxonomy" id="1578198"/>
    <lineage>
        <taxon>Bacteria</taxon>
        <taxon>Bacillati</taxon>
        <taxon>Bacillota</taxon>
        <taxon>Bacilli</taxon>
        <taxon>Bacillales</taxon>
        <taxon>Bacillaceae</taxon>
        <taxon>Neobacillus</taxon>
    </lineage>
</organism>
<sequence>MRRKGIVGLLILILVLFLGFILLNQKPEPENKQTTNVEKKENKSDPNTLSFKKHQKQITFKKEKESKEIIADIHSYLDNITGFGKIESVNFTNLKEDMEWKKLKQNIKWLKTTGFGHSEIQNDMMSANAFIKLVDEQEDDMSLRYLHRVFHDLDIYINNTEFPVLYGTTFAYGSVAGRKQLLDYFEYTAHYKVIYSSD</sequence>